<sequence length="327" mass="35663">ESHQYSIDASVDSLSVSSSSSQLASTSSSPPSPPSQLPSTSTLQGGKVPCPFKGYDGCGGGVCGRGYAKSVVYRHYTDQHFPTEKDKETCRARIQTNPDCFVAWEKVLLDMQMWLCFKCLHIHAWKKACTSKLHKADVIAGPFNGHDAEFLIHGVLKPRAGGVSDNAVESGSSCDSSGLNDAVVGLSLDMLHTVFQRRITTIAWLQLLLLPTCTLNLFVPNCSSEERSGTRKKLQIVAINQSLNVWREPNGCATLVHNLLGQSKPSAAIRKTSKKTKKVSANIASCKKKISFGQYTAAIRERETPAKTQAIENLVCIFYYYNAISIT</sequence>
<dbReference type="AlphaFoldDB" id="A0A4Y7KYU7"/>
<evidence type="ECO:0000256" key="1">
    <source>
        <dbReference type="SAM" id="MobiDB-lite"/>
    </source>
</evidence>
<evidence type="ECO:0000313" key="2">
    <source>
        <dbReference type="EMBL" id="RZC77937.1"/>
    </source>
</evidence>
<accession>A0A4Y7KYU7</accession>
<dbReference type="Proteomes" id="UP000316621">
    <property type="component" value="Chromosome 9"/>
</dbReference>
<proteinExistence type="predicted"/>
<gene>
    <name evidence="2" type="ORF">C5167_002140</name>
</gene>
<evidence type="ECO:0000313" key="3">
    <source>
        <dbReference type="Proteomes" id="UP000316621"/>
    </source>
</evidence>
<dbReference type="Gramene" id="RZC77937">
    <property type="protein sequence ID" value="RZC77937"/>
    <property type="gene ID" value="C5167_002140"/>
</dbReference>
<name>A0A4Y7KYU7_PAPSO</name>
<protein>
    <submittedName>
        <fullName evidence="2">Uncharacterized protein</fullName>
    </submittedName>
</protein>
<keyword evidence="3" id="KW-1185">Reference proteome</keyword>
<organism evidence="2 3">
    <name type="scientific">Papaver somniferum</name>
    <name type="common">Opium poppy</name>
    <dbReference type="NCBI Taxonomy" id="3469"/>
    <lineage>
        <taxon>Eukaryota</taxon>
        <taxon>Viridiplantae</taxon>
        <taxon>Streptophyta</taxon>
        <taxon>Embryophyta</taxon>
        <taxon>Tracheophyta</taxon>
        <taxon>Spermatophyta</taxon>
        <taxon>Magnoliopsida</taxon>
        <taxon>Ranunculales</taxon>
        <taxon>Papaveraceae</taxon>
        <taxon>Papaveroideae</taxon>
        <taxon>Papaver</taxon>
    </lineage>
</organism>
<reference evidence="2 3" key="1">
    <citation type="journal article" date="2018" name="Science">
        <title>The opium poppy genome and morphinan production.</title>
        <authorList>
            <person name="Guo L."/>
            <person name="Winzer T."/>
            <person name="Yang X."/>
            <person name="Li Y."/>
            <person name="Ning Z."/>
            <person name="He Z."/>
            <person name="Teodor R."/>
            <person name="Lu Y."/>
            <person name="Bowser T.A."/>
            <person name="Graham I.A."/>
            <person name="Ye K."/>
        </authorList>
    </citation>
    <scope>NUCLEOTIDE SEQUENCE [LARGE SCALE GENOMIC DNA]</scope>
    <source>
        <strain evidence="3">cv. HN1</strain>
        <tissue evidence="2">Leaves</tissue>
    </source>
</reference>
<feature type="compositionally biased region" description="Low complexity" evidence="1">
    <location>
        <begin position="18"/>
        <end position="29"/>
    </location>
</feature>
<dbReference type="EMBL" id="CM010723">
    <property type="protein sequence ID" value="RZC77937.1"/>
    <property type="molecule type" value="Genomic_DNA"/>
</dbReference>
<feature type="non-terminal residue" evidence="2">
    <location>
        <position position="1"/>
    </location>
</feature>
<feature type="region of interest" description="Disordered" evidence="1">
    <location>
        <begin position="18"/>
        <end position="43"/>
    </location>
</feature>